<evidence type="ECO:0008006" key="3">
    <source>
        <dbReference type="Google" id="ProtNLM"/>
    </source>
</evidence>
<evidence type="ECO:0000313" key="1">
    <source>
        <dbReference type="EMBL" id="GMN36099.1"/>
    </source>
</evidence>
<gene>
    <name evidence="1" type="ORF">TIFTF001_005745</name>
</gene>
<sequence length="168" mass="19130">MFLVDSGAGTPRICMEDELTRVPTNRTTTRFENKVGYLDAVPPESPIKNRVFERFFMDVVAGDPLVKQRAAARLNDLVGSTDVVPGEPVLVLPRRFRQTRAWLELNKHWRDNTKVKGFVIDKVRGGCSVAVGGYVAFLRYRPILNKRLWSDHFTIESINPKRKSINVC</sequence>
<comment type="caution">
    <text evidence="1">The sequence shown here is derived from an EMBL/GenBank/DDBJ whole genome shotgun (WGS) entry which is preliminary data.</text>
</comment>
<dbReference type="AlphaFoldDB" id="A0AA88DF15"/>
<dbReference type="Proteomes" id="UP001187192">
    <property type="component" value="Unassembled WGS sequence"/>
</dbReference>
<protein>
    <recommendedName>
        <fullName evidence="3">Ribosomal protein S1</fullName>
    </recommendedName>
</protein>
<reference evidence="1" key="1">
    <citation type="submission" date="2023-07" db="EMBL/GenBank/DDBJ databases">
        <title>draft genome sequence of fig (Ficus carica).</title>
        <authorList>
            <person name="Takahashi T."/>
            <person name="Nishimura K."/>
        </authorList>
    </citation>
    <scope>NUCLEOTIDE SEQUENCE</scope>
</reference>
<keyword evidence="2" id="KW-1185">Reference proteome</keyword>
<accession>A0AA88DF15</accession>
<name>A0AA88DF15_FICCA</name>
<proteinExistence type="predicted"/>
<evidence type="ECO:0000313" key="2">
    <source>
        <dbReference type="Proteomes" id="UP001187192"/>
    </source>
</evidence>
<organism evidence="1 2">
    <name type="scientific">Ficus carica</name>
    <name type="common">Common fig</name>
    <dbReference type="NCBI Taxonomy" id="3494"/>
    <lineage>
        <taxon>Eukaryota</taxon>
        <taxon>Viridiplantae</taxon>
        <taxon>Streptophyta</taxon>
        <taxon>Embryophyta</taxon>
        <taxon>Tracheophyta</taxon>
        <taxon>Spermatophyta</taxon>
        <taxon>Magnoliopsida</taxon>
        <taxon>eudicotyledons</taxon>
        <taxon>Gunneridae</taxon>
        <taxon>Pentapetalae</taxon>
        <taxon>rosids</taxon>
        <taxon>fabids</taxon>
        <taxon>Rosales</taxon>
        <taxon>Moraceae</taxon>
        <taxon>Ficeae</taxon>
        <taxon>Ficus</taxon>
    </lineage>
</organism>
<dbReference type="EMBL" id="BTGU01000006">
    <property type="protein sequence ID" value="GMN36099.1"/>
    <property type="molecule type" value="Genomic_DNA"/>
</dbReference>